<feature type="domain" description="HTH rpiR-type" evidence="4">
    <location>
        <begin position="9"/>
        <end position="85"/>
    </location>
</feature>
<evidence type="ECO:0000313" key="6">
    <source>
        <dbReference type="EMBL" id="EAX46937.1"/>
    </source>
</evidence>
<accession>A1HSQ6</accession>
<dbReference type="Pfam" id="PF01380">
    <property type="entry name" value="SIS"/>
    <property type="match status" value="1"/>
</dbReference>
<comment type="caution">
    <text evidence="6">The sequence shown here is derived from an EMBL/GenBank/DDBJ whole genome shotgun (WGS) entry which is preliminary data.</text>
</comment>
<dbReference type="Gene3D" id="1.10.10.10">
    <property type="entry name" value="Winged helix-like DNA-binding domain superfamily/Winged helix DNA-binding domain"/>
    <property type="match status" value="1"/>
</dbReference>
<evidence type="ECO:0000256" key="1">
    <source>
        <dbReference type="ARBA" id="ARBA00023015"/>
    </source>
</evidence>
<dbReference type="eggNOG" id="COG1737">
    <property type="taxonomic scope" value="Bacteria"/>
</dbReference>
<dbReference type="PROSITE" id="PS51464">
    <property type="entry name" value="SIS"/>
    <property type="match status" value="1"/>
</dbReference>
<protein>
    <submittedName>
        <fullName evidence="6">Transcriptional regulator, RpiR family</fullName>
    </submittedName>
</protein>
<dbReference type="CDD" id="cd05013">
    <property type="entry name" value="SIS_RpiR"/>
    <property type="match status" value="1"/>
</dbReference>
<dbReference type="GO" id="GO:0003677">
    <property type="term" value="F:DNA binding"/>
    <property type="evidence" value="ECO:0007669"/>
    <property type="project" value="UniProtKB-KW"/>
</dbReference>
<dbReference type="OrthoDB" id="3684496at2"/>
<evidence type="ECO:0000259" key="4">
    <source>
        <dbReference type="PROSITE" id="PS51071"/>
    </source>
</evidence>
<keyword evidence="7" id="KW-1185">Reference proteome</keyword>
<keyword evidence="1" id="KW-0805">Transcription regulation</keyword>
<evidence type="ECO:0000259" key="5">
    <source>
        <dbReference type="PROSITE" id="PS51464"/>
    </source>
</evidence>
<dbReference type="RefSeq" id="WP_007290060.1">
    <property type="nucleotide sequence ID" value="NZ_AAWL01000018.1"/>
</dbReference>
<organism evidence="6 7">
    <name type="scientific">Thermosinus carboxydivorans Nor1</name>
    <dbReference type="NCBI Taxonomy" id="401526"/>
    <lineage>
        <taxon>Bacteria</taxon>
        <taxon>Bacillati</taxon>
        <taxon>Bacillota</taxon>
        <taxon>Negativicutes</taxon>
        <taxon>Selenomonadales</taxon>
        <taxon>Sporomusaceae</taxon>
        <taxon>Thermosinus</taxon>
    </lineage>
</organism>
<dbReference type="Pfam" id="PF01418">
    <property type="entry name" value="HTH_6"/>
    <property type="match status" value="1"/>
</dbReference>
<dbReference type="PANTHER" id="PTHR30514">
    <property type="entry name" value="GLUCOKINASE"/>
    <property type="match status" value="1"/>
</dbReference>
<keyword evidence="3" id="KW-0804">Transcription</keyword>
<dbReference type="EMBL" id="AAWL01000018">
    <property type="protein sequence ID" value="EAX46937.1"/>
    <property type="molecule type" value="Genomic_DNA"/>
</dbReference>
<feature type="domain" description="SIS" evidence="5">
    <location>
        <begin position="129"/>
        <end position="269"/>
    </location>
</feature>
<dbReference type="SUPFAM" id="SSF53697">
    <property type="entry name" value="SIS domain"/>
    <property type="match status" value="1"/>
</dbReference>
<dbReference type="GO" id="GO:0003700">
    <property type="term" value="F:DNA-binding transcription factor activity"/>
    <property type="evidence" value="ECO:0007669"/>
    <property type="project" value="InterPro"/>
</dbReference>
<dbReference type="InterPro" id="IPR009057">
    <property type="entry name" value="Homeodomain-like_sf"/>
</dbReference>
<reference evidence="6 7" key="2">
    <citation type="submission" date="2007-01" db="EMBL/GenBank/DDBJ databases">
        <title>Sequencing of the draft genome and assembly of Thermosinus carboxydivorans Nor1.</title>
        <authorList>
            <consortium name="US DOE Joint Genome Institute (JGI-PGF)"/>
            <person name="Copeland A."/>
            <person name="Lucas S."/>
            <person name="Lapidus A."/>
            <person name="Barry K."/>
            <person name="Glavina del Rio T."/>
            <person name="Dalin E."/>
            <person name="Tice H."/>
            <person name="Bruce D."/>
            <person name="Pitluck S."/>
            <person name="Richardson P."/>
        </authorList>
    </citation>
    <scope>NUCLEOTIDE SEQUENCE [LARGE SCALE GENOMIC DNA]</scope>
    <source>
        <strain evidence="6 7">Nor1</strain>
    </source>
</reference>
<dbReference type="InterPro" id="IPR000281">
    <property type="entry name" value="HTH_RpiR"/>
</dbReference>
<evidence type="ECO:0000256" key="2">
    <source>
        <dbReference type="ARBA" id="ARBA00023125"/>
    </source>
</evidence>
<dbReference type="GO" id="GO:1901135">
    <property type="term" value="P:carbohydrate derivative metabolic process"/>
    <property type="evidence" value="ECO:0007669"/>
    <property type="project" value="InterPro"/>
</dbReference>
<dbReference type="SUPFAM" id="SSF46689">
    <property type="entry name" value="Homeodomain-like"/>
    <property type="match status" value="1"/>
</dbReference>
<dbReference type="GO" id="GO:0097367">
    <property type="term" value="F:carbohydrate derivative binding"/>
    <property type="evidence" value="ECO:0007669"/>
    <property type="project" value="InterPro"/>
</dbReference>
<name>A1HSQ6_9FIRM</name>
<dbReference type="PROSITE" id="PS51071">
    <property type="entry name" value="HTH_RPIR"/>
    <property type="match status" value="1"/>
</dbReference>
<reference evidence="6 7" key="1">
    <citation type="submission" date="2007-01" db="EMBL/GenBank/DDBJ databases">
        <title>Annotation of the draft genome assembly of Thermosinus carboxydivorans Nor1.</title>
        <authorList>
            <consortium name="US DOE Joint Genome Institute (JGI-ORNL)"/>
            <person name="Larimer F."/>
            <person name="Land M."/>
            <person name="Hauser L."/>
        </authorList>
    </citation>
    <scope>NUCLEOTIDE SEQUENCE [LARGE SCALE GENOMIC DNA]</scope>
    <source>
        <strain evidence="6 7">Nor1</strain>
    </source>
</reference>
<sequence>MENQETHIGGCLPRIRSIYKALTKAEQKVADYILENAAKVVHLSITELAEVSGSAEATIFRLCQKVGYRGYQHFKIALAGDLYTPAELVYKDVNAGDSMGVIARKVFHDINEGLQDTLKIIDEAALDKAVAAITKARRIDAYGSAGSAVIAADIEYRFMRFGIPVRAYADPHMQIISAALMQPGDLAIAVSHTGANRDLLDSVAMAKQNGATVIAITSYMKSPLSKLADITLCGSAKETEYRSEAMAARLVHLAIVDALYVGVMLDRQDCIVENMEKIRKAIAIRRV</sequence>
<evidence type="ECO:0000313" key="7">
    <source>
        <dbReference type="Proteomes" id="UP000005139"/>
    </source>
</evidence>
<dbReference type="InterPro" id="IPR046348">
    <property type="entry name" value="SIS_dom_sf"/>
</dbReference>
<dbReference type="InterPro" id="IPR035472">
    <property type="entry name" value="RpiR-like_SIS"/>
</dbReference>
<dbReference type="InterPro" id="IPR036388">
    <property type="entry name" value="WH-like_DNA-bd_sf"/>
</dbReference>
<proteinExistence type="predicted"/>
<keyword evidence="2" id="KW-0238">DNA-binding</keyword>
<dbReference type="PANTHER" id="PTHR30514:SF1">
    <property type="entry name" value="HTH-TYPE TRANSCRIPTIONAL REGULATOR HEXR-RELATED"/>
    <property type="match status" value="1"/>
</dbReference>
<dbReference type="AlphaFoldDB" id="A1HSQ6"/>
<evidence type="ECO:0000256" key="3">
    <source>
        <dbReference type="ARBA" id="ARBA00023163"/>
    </source>
</evidence>
<dbReference type="Gene3D" id="3.40.50.10490">
    <property type="entry name" value="Glucose-6-phosphate isomerase like protein, domain 1"/>
    <property type="match status" value="1"/>
</dbReference>
<dbReference type="Proteomes" id="UP000005139">
    <property type="component" value="Unassembled WGS sequence"/>
</dbReference>
<dbReference type="InterPro" id="IPR047640">
    <property type="entry name" value="RpiR-like"/>
</dbReference>
<gene>
    <name evidence="6" type="ORF">TcarDRAFT_0682</name>
</gene>
<dbReference type="InterPro" id="IPR001347">
    <property type="entry name" value="SIS_dom"/>
</dbReference>